<dbReference type="PROSITE" id="PS51186">
    <property type="entry name" value="GNAT"/>
    <property type="match status" value="1"/>
</dbReference>
<evidence type="ECO:0000259" key="3">
    <source>
        <dbReference type="PROSITE" id="PS51186"/>
    </source>
</evidence>
<feature type="domain" description="N-acetyltransferase" evidence="3">
    <location>
        <begin position="3"/>
        <end position="149"/>
    </location>
</feature>
<dbReference type="InterPro" id="IPR016181">
    <property type="entry name" value="Acyl_CoA_acyltransferase"/>
</dbReference>
<keyword evidence="2" id="KW-0012">Acyltransferase</keyword>
<comment type="caution">
    <text evidence="4">The sequence shown here is derived from an EMBL/GenBank/DDBJ whole genome shotgun (WGS) entry which is preliminary data.</text>
</comment>
<reference evidence="4 5" key="1">
    <citation type="submission" date="2019-05" db="EMBL/GenBank/DDBJ databases">
        <authorList>
            <person name="Moore K."/>
            <person name="O'Neill P."/>
            <person name="Farbos A."/>
            <person name="Studholme D.J."/>
        </authorList>
    </citation>
    <scope>NUCLEOTIDE SEQUENCE [LARGE SCALE GENOMIC DNA]</scope>
    <source>
        <strain evidence="4 5">DSM 9128</strain>
    </source>
</reference>
<dbReference type="InterPro" id="IPR050832">
    <property type="entry name" value="Bact_Acetyltransf"/>
</dbReference>
<dbReference type="Gene3D" id="3.40.630.30">
    <property type="match status" value="1"/>
</dbReference>
<gene>
    <name evidence="4" type="ORF">FEA48_16090</name>
</gene>
<evidence type="ECO:0000256" key="2">
    <source>
        <dbReference type="ARBA" id="ARBA00023315"/>
    </source>
</evidence>
<organism evidence="4 5">
    <name type="scientific">Pseudomonas nitroreducens</name>
    <dbReference type="NCBI Taxonomy" id="46680"/>
    <lineage>
        <taxon>Bacteria</taxon>
        <taxon>Pseudomonadati</taxon>
        <taxon>Pseudomonadota</taxon>
        <taxon>Gammaproteobacteria</taxon>
        <taxon>Pseudomonadales</taxon>
        <taxon>Pseudomonadaceae</taxon>
        <taxon>Pseudomonas</taxon>
    </lineage>
</organism>
<proteinExistence type="predicted"/>
<dbReference type="CDD" id="cd04301">
    <property type="entry name" value="NAT_SF"/>
    <property type="match status" value="1"/>
</dbReference>
<evidence type="ECO:0000313" key="4">
    <source>
        <dbReference type="EMBL" id="TLP73751.1"/>
    </source>
</evidence>
<dbReference type="Pfam" id="PF00583">
    <property type="entry name" value="Acetyltransf_1"/>
    <property type="match status" value="1"/>
</dbReference>
<dbReference type="SUPFAM" id="SSF55729">
    <property type="entry name" value="Acyl-CoA N-acyltransferases (Nat)"/>
    <property type="match status" value="1"/>
</dbReference>
<dbReference type="AlphaFoldDB" id="A0A5R9A4Z5"/>
<accession>A0A5R9A4Z5</accession>
<dbReference type="EMBL" id="VASG01000004">
    <property type="protein sequence ID" value="TLP73751.1"/>
    <property type="molecule type" value="Genomic_DNA"/>
</dbReference>
<protein>
    <submittedName>
        <fullName evidence="4">GNAT family N-acetyltransferase</fullName>
    </submittedName>
</protein>
<sequence>MSLLCRLATRADLPALVALEEGTFHQDRLSARSFRQLIAAPSAELIVAEEGGELLGYALLLFRRGTKVTRLYSLATSQQARGRGLGSGLLEQAERSAARHGCNALRLEVRVDNSVAIGLYERRGYRRFGRIAGFYEDGVDAWRYEKPLI</sequence>
<evidence type="ECO:0000313" key="5">
    <source>
        <dbReference type="Proteomes" id="UP000307510"/>
    </source>
</evidence>
<dbReference type="Proteomes" id="UP000307510">
    <property type="component" value="Unassembled WGS sequence"/>
</dbReference>
<dbReference type="InterPro" id="IPR000182">
    <property type="entry name" value="GNAT_dom"/>
</dbReference>
<keyword evidence="1 4" id="KW-0808">Transferase</keyword>
<reference evidence="5" key="2">
    <citation type="submission" date="2019-06" db="EMBL/GenBank/DDBJ databases">
        <title>AzeR, a transcriptional regulator that responds to azelaic acid in Pseudomonas nitroreducens.</title>
        <authorList>
            <person name="Bez C."/>
            <person name="Javvadi S.G."/>
            <person name="Bertani I."/>
            <person name="Devescovi G."/>
            <person name="Studholme D.J."/>
            <person name="Geller A."/>
            <person name="Levy A."/>
            <person name="Venturi V."/>
        </authorList>
    </citation>
    <scope>NUCLEOTIDE SEQUENCE [LARGE SCALE GENOMIC DNA]</scope>
    <source>
        <strain evidence="5">DSM 9128</strain>
    </source>
</reference>
<dbReference type="PANTHER" id="PTHR43877">
    <property type="entry name" value="AMINOALKYLPHOSPHONATE N-ACETYLTRANSFERASE-RELATED-RELATED"/>
    <property type="match status" value="1"/>
</dbReference>
<dbReference type="RefSeq" id="WP_138214719.1">
    <property type="nucleotide sequence ID" value="NZ_VASG01000004.1"/>
</dbReference>
<name>A0A5R9A4Z5_PSENT</name>
<evidence type="ECO:0000256" key="1">
    <source>
        <dbReference type="ARBA" id="ARBA00022679"/>
    </source>
</evidence>
<dbReference type="GO" id="GO:0016747">
    <property type="term" value="F:acyltransferase activity, transferring groups other than amino-acyl groups"/>
    <property type="evidence" value="ECO:0007669"/>
    <property type="project" value="InterPro"/>
</dbReference>